<proteinExistence type="predicted"/>
<gene>
    <name evidence="13" type="primary">LOC106743180</name>
</gene>
<evidence type="ECO:0000256" key="6">
    <source>
        <dbReference type="ARBA" id="ARBA00023204"/>
    </source>
</evidence>
<organism evidence="12 13">
    <name type="scientific">Dinoponera quadriceps</name>
    <name type="common">South American ant</name>
    <dbReference type="NCBI Taxonomy" id="609295"/>
    <lineage>
        <taxon>Eukaryota</taxon>
        <taxon>Metazoa</taxon>
        <taxon>Ecdysozoa</taxon>
        <taxon>Arthropoda</taxon>
        <taxon>Hexapoda</taxon>
        <taxon>Insecta</taxon>
        <taxon>Pterygota</taxon>
        <taxon>Neoptera</taxon>
        <taxon>Endopterygota</taxon>
        <taxon>Hymenoptera</taxon>
        <taxon>Apocrita</taxon>
        <taxon>Aculeata</taxon>
        <taxon>Formicoidea</taxon>
        <taxon>Formicidae</taxon>
        <taxon>Ponerinae</taxon>
        <taxon>Ponerini</taxon>
        <taxon>Dinoponera</taxon>
    </lineage>
</organism>
<dbReference type="InterPro" id="IPR031444">
    <property type="entry name" value="PCNA-AF_dom"/>
</dbReference>
<feature type="region of interest" description="Disordered" evidence="10">
    <location>
        <begin position="79"/>
        <end position="104"/>
    </location>
</feature>
<dbReference type="InterPro" id="IPR040444">
    <property type="entry name" value="PCNA-AF"/>
</dbReference>
<dbReference type="GO" id="GO:0005634">
    <property type="term" value="C:nucleus"/>
    <property type="evidence" value="ECO:0007669"/>
    <property type="project" value="UniProtKB-SubCell"/>
</dbReference>
<dbReference type="Pfam" id="PF15715">
    <property type="entry name" value="PAF"/>
    <property type="match status" value="1"/>
</dbReference>
<keyword evidence="5" id="KW-0227">DNA damage</keyword>
<evidence type="ECO:0000256" key="1">
    <source>
        <dbReference type="ARBA" id="ARBA00004123"/>
    </source>
</evidence>
<evidence type="ECO:0000256" key="2">
    <source>
        <dbReference type="ARBA" id="ARBA00004556"/>
    </source>
</evidence>
<dbReference type="GO" id="GO:0019985">
    <property type="term" value="P:translesion synthesis"/>
    <property type="evidence" value="ECO:0007669"/>
    <property type="project" value="TreeGrafter"/>
</dbReference>
<dbReference type="PANTHER" id="PTHR15679:SF8">
    <property type="entry name" value="PCNA-ASSOCIATED FACTOR"/>
    <property type="match status" value="1"/>
</dbReference>
<dbReference type="GO" id="GO:0003682">
    <property type="term" value="F:chromatin binding"/>
    <property type="evidence" value="ECO:0007669"/>
    <property type="project" value="TreeGrafter"/>
</dbReference>
<keyword evidence="4" id="KW-0963">Cytoplasm</keyword>
<evidence type="ECO:0000256" key="5">
    <source>
        <dbReference type="ARBA" id="ARBA00022763"/>
    </source>
</evidence>
<dbReference type="GO" id="GO:0006281">
    <property type="term" value="P:DNA repair"/>
    <property type="evidence" value="ECO:0007669"/>
    <property type="project" value="UniProtKB-KW"/>
</dbReference>
<feature type="domain" description="PCNA-associated factor histone-like" evidence="11">
    <location>
        <begin position="50"/>
        <end position="140"/>
    </location>
</feature>
<sequence length="149" mass="16499">MTLIATCSAQRERSLSVLSSAVLERTVHQFSCKEQAGISTKFLLHERENMVRTKADRVPRRAVGEKSIAKKNVAVRVNIPQKTNSSKAGKKYSGGNPYHPRETPKWQKSITCFLNISETASTASEASSLKEDQDSDIEESIEDGSDKID</sequence>
<evidence type="ECO:0000313" key="13">
    <source>
        <dbReference type="RefSeq" id="XP_014472246.1"/>
    </source>
</evidence>
<evidence type="ECO:0000256" key="9">
    <source>
        <dbReference type="ARBA" id="ARBA00031186"/>
    </source>
</evidence>
<dbReference type="PANTHER" id="PTHR15679">
    <property type="entry name" value="PCNA-ASSOCIATED FACTOR"/>
    <property type="match status" value="1"/>
</dbReference>
<dbReference type="GO" id="GO:0051726">
    <property type="term" value="P:regulation of cell cycle"/>
    <property type="evidence" value="ECO:0007669"/>
    <property type="project" value="InterPro"/>
</dbReference>
<keyword evidence="6" id="KW-0234">DNA repair</keyword>
<dbReference type="GO" id="GO:0048471">
    <property type="term" value="C:perinuclear region of cytoplasm"/>
    <property type="evidence" value="ECO:0007669"/>
    <property type="project" value="UniProtKB-SubCell"/>
</dbReference>
<evidence type="ECO:0000259" key="11">
    <source>
        <dbReference type="Pfam" id="PF15715"/>
    </source>
</evidence>
<evidence type="ECO:0000256" key="8">
    <source>
        <dbReference type="ARBA" id="ARBA00030014"/>
    </source>
</evidence>
<dbReference type="GeneID" id="106743180"/>
<protein>
    <recommendedName>
        <fullName evidence="3">PCNA-associated factor</fullName>
    </recommendedName>
    <alternativeName>
        <fullName evidence="8">PCNA-associated factor of 15 kDa</fullName>
    </alternativeName>
    <alternativeName>
        <fullName evidence="9">PCNA-clamp-associated factor</fullName>
    </alternativeName>
</protein>
<feature type="compositionally biased region" description="Acidic residues" evidence="10">
    <location>
        <begin position="133"/>
        <end position="143"/>
    </location>
</feature>
<evidence type="ECO:0000256" key="7">
    <source>
        <dbReference type="ARBA" id="ARBA00023242"/>
    </source>
</evidence>
<name>A0A6P3X1J9_DINQU</name>
<accession>A0A6P3X1J9</accession>
<evidence type="ECO:0000256" key="4">
    <source>
        <dbReference type="ARBA" id="ARBA00022490"/>
    </source>
</evidence>
<keyword evidence="12" id="KW-1185">Reference proteome</keyword>
<feature type="region of interest" description="Disordered" evidence="10">
    <location>
        <begin position="122"/>
        <end position="149"/>
    </location>
</feature>
<dbReference type="RefSeq" id="XP_014472246.1">
    <property type="nucleotide sequence ID" value="XM_014616760.1"/>
</dbReference>
<comment type="subcellular location">
    <subcellularLocation>
        <location evidence="2">Cytoplasm</location>
        <location evidence="2">Perinuclear region</location>
    </subcellularLocation>
    <subcellularLocation>
        <location evidence="1">Nucleus</location>
    </subcellularLocation>
</comment>
<dbReference type="KEGG" id="dqu:106743180"/>
<dbReference type="AlphaFoldDB" id="A0A6P3X1J9"/>
<keyword evidence="7" id="KW-0539">Nucleus</keyword>
<reference evidence="13" key="1">
    <citation type="submission" date="2025-08" db="UniProtKB">
        <authorList>
            <consortium name="RefSeq"/>
        </authorList>
    </citation>
    <scope>IDENTIFICATION</scope>
</reference>
<evidence type="ECO:0000256" key="10">
    <source>
        <dbReference type="SAM" id="MobiDB-lite"/>
    </source>
</evidence>
<dbReference type="OrthoDB" id="7479084at2759"/>
<evidence type="ECO:0000313" key="12">
    <source>
        <dbReference type="Proteomes" id="UP000515204"/>
    </source>
</evidence>
<dbReference type="Proteomes" id="UP000515204">
    <property type="component" value="Unplaced"/>
</dbReference>
<evidence type="ECO:0000256" key="3">
    <source>
        <dbReference type="ARBA" id="ARBA00013777"/>
    </source>
</evidence>